<accession>A0A220VB16</accession>
<sequence length="173" mass="19667">MNLINMLNMNNLQSESSVLSSNLENEQGLNLFENQASTFTKNGFSDIFSQINQFNVFKEGMIDSEISNVLIAENFNTFKDQLQQTNLISDPAKQEILNILSKDVLGQQDVKQIIKVIQNEPFNVLMPINQANQFINTNASNSKEENQVGQSLKNDFNLLAKQTSPNKIFRYKK</sequence>
<dbReference type="KEGG" id="pmai:CF386_00155"/>
<organism evidence="1 2">
    <name type="scientific">Paraphotobacterium marinum</name>
    <dbReference type="NCBI Taxonomy" id="1755811"/>
    <lineage>
        <taxon>Bacteria</taxon>
        <taxon>Pseudomonadati</taxon>
        <taxon>Pseudomonadota</taxon>
        <taxon>Gammaproteobacteria</taxon>
        <taxon>Vibrionales</taxon>
        <taxon>Vibrionaceae</taxon>
        <taxon>Paraphotobacterium</taxon>
    </lineage>
</organism>
<proteinExistence type="predicted"/>
<dbReference type="Proteomes" id="UP000242175">
    <property type="component" value="Chromosome large"/>
</dbReference>
<name>A0A220VB16_9GAMM</name>
<keyword evidence="2" id="KW-1185">Reference proteome</keyword>
<dbReference type="EMBL" id="CP022355">
    <property type="protein sequence ID" value="ASK77614.1"/>
    <property type="molecule type" value="Genomic_DNA"/>
</dbReference>
<dbReference type="AlphaFoldDB" id="A0A220VB16"/>
<evidence type="ECO:0000313" key="2">
    <source>
        <dbReference type="Proteomes" id="UP000242175"/>
    </source>
</evidence>
<dbReference type="RefSeq" id="WP_089072524.1">
    <property type="nucleotide sequence ID" value="NZ_CP022355.1"/>
</dbReference>
<evidence type="ECO:0000313" key="1">
    <source>
        <dbReference type="EMBL" id="ASK77614.1"/>
    </source>
</evidence>
<protein>
    <submittedName>
        <fullName evidence="1">Uncharacterized protein</fullName>
    </submittedName>
</protein>
<gene>
    <name evidence="1" type="ORF">CF386_00155</name>
</gene>
<reference evidence="1 2" key="1">
    <citation type="journal article" date="2016" name="Int. J. Syst. Evol. Microbiol.">
        <title>Paraphotobacterium marinum gen. nov., sp. nov., a member of the family Vibrionaceae, isolated from surface seawater.</title>
        <authorList>
            <person name="Huang Z."/>
            <person name="Dong C."/>
            <person name="Shao Z."/>
        </authorList>
    </citation>
    <scope>NUCLEOTIDE SEQUENCE [LARGE SCALE GENOMIC DNA]</scope>
    <source>
        <strain evidence="1 2">NSCS20N07D</strain>
    </source>
</reference>